<dbReference type="AlphaFoldDB" id="A0A7W3PJT8"/>
<dbReference type="RefSeq" id="WP_146856394.1">
    <property type="nucleotide sequence ID" value="NZ_BAAAHR010000003.1"/>
</dbReference>
<dbReference type="Proteomes" id="UP000321154">
    <property type="component" value="Unassembled WGS sequence"/>
</dbReference>
<protein>
    <submittedName>
        <fullName evidence="2 3">Membrane protein</fullName>
    </submittedName>
</protein>
<keyword evidence="1" id="KW-1133">Transmembrane helix</keyword>
<sequence length="162" mass="17403">MAATLSVWEFDTSTGADEAHVKVDRLHAEEVFTVSDGAIVSWEPGTRKPRTAPFPSADPEGALGGLFWGFLFGVMFFVPLIGMTLGAATGIIAGALTDVGIDDNFIRRIRRDLRPGTSALFVLTSSTEVDRLTEAFRGANARLLQANLSDKQEAAIRTAFAD</sequence>
<evidence type="ECO:0000313" key="4">
    <source>
        <dbReference type="Proteomes" id="UP000321154"/>
    </source>
</evidence>
<accession>A0A7W3PJT8</accession>
<evidence type="ECO:0000313" key="5">
    <source>
        <dbReference type="Proteomes" id="UP000522688"/>
    </source>
</evidence>
<evidence type="ECO:0000256" key="1">
    <source>
        <dbReference type="SAM" id="Phobius"/>
    </source>
</evidence>
<gene>
    <name evidence="3" type="ORF">FB463_002679</name>
    <name evidence="2" type="ORF">FFA01_23700</name>
</gene>
<comment type="caution">
    <text evidence="3">The sequence shown here is derived from an EMBL/GenBank/DDBJ whole genome shotgun (WGS) entry which is preliminary data.</text>
</comment>
<dbReference type="EMBL" id="JACGWW010000004">
    <property type="protein sequence ID" value="MBA8814408.1"/>
    <property type="molecule type" value="Genomic_DNA"/>
</dbReference>
<evidence type="ECO:0000313" key="3">
    <source>
        <dbReference type="EMBL" id="MBA8814408.1"/>
    </source>
</evidence>
<evidence type="ECO:0000313" key="2">
    <source>
        <dbReference type="EMBL" id="GEK84061.1"/>
    </source>
</evidence>
<organism evidence="3 5">
    <name type="scientific">Frigoribacterium faeni</name>
    <dbReference type="NCBI Taxonomy" id="145483"/>
    <lineage>
        <taxon>Bacteria</taxon>
        <taxon>Bacillati</taxon>
        <taxon>Actinomycetota</taxon>
        <taxon>Actinomycetes</taxon>
        <taxon>Micrococcales</taxon>
        <taxon>Microbacteriaceae</taxon>
        <taxon>Frigoribacterium</taxon>
    </lineage>
</organism>
<reference evidence="2 4" key="1">
    <citation type="submission" date="2019-07" db="EMBL/GenBank/DDBJ databases">
        <title>Whole genome shotgun sequence of Frigoribacterium faeni NBRC 103066.</title>
        <authorList>
            <person name="Hosoyama A."/>
            <person name="Uohara A."/>
            <person name="Ohji S."/>
            <person name="Ichikawa N."/>
        </authorList>
    </citation>
    <scope>NUCLEOTIDE SEQUENCE [LARGE SCALE GENOMIC DNA]</scope>
    <source>
        <strain evidence="2 4">NBRC 103066</strain>
    </source>
</reference>
<name>A0A7W3PJT8_9MICO</name>
<dbReference type="Proteomes" id="UP000522688">
    <property type="component" value="Unassembled WGS sequence"/>
</dbReference>
<proteinExistence type="predicted"/>
<dbReference type="InterPro" id="IPR009200">
    <property type="entry name" value="DUF1269_membrane"/>
</dbReference>
<dbReference type="Pfam" id="PF06897">
    <property type="entry name" value="DUF1269"/>
    <property type="match status" value="1"/>
</dbReference>
<keyword evidence="4" id="KW-1185">Reference proteome</keyword>
<keyword evidence="1" id="KW-0472">Membrane</keyword>
<dbReference type="EMBL" id="BJUV01000026">
    <property type="protein sequence ID" value="GEK84061.1"/>
    <property type="molecule type" value="Genomic_DNA"/>
</dbReference>
<dbReference type="OrthoDB" id="5244321at2"/>
<keyword evidence="1" id="KW-0812">Transmembrane</keyword>
<feature type="transmembrane region" description="Helical" evidence="1">
    <location>
        <begin position="68"/>
        <end position="101"/>
    </location>
</feature>
<reference evidence="3 5" key="2">
    <citation type="submission" date="2020-07" db="EMBL/GenBank/DDBJ databases">
        <title>Sequencing the genomes of 1000 actinobacteria strains.</title>
        <authorList>
            <person name="Klenk H.-P."/>
        </authorList>
    </citation>
    <scope>NUCLEOTIDE SEQUENCE [LARGE SCALE GENOMIC DNA]</scope>
    <source>
        <strain evidence="3 5">DSM 10309</strain>
    </source>
</reference>